<dbReference type="EMBL" id="CAMKVN010002932">
    <property type="protein sequence ID" value="CAI2183106.1"/>
    <property type="molecule type" value="Genomic_DNA"/>
</dbReference>
<keyword evidence="2" id="KW-1185">Reference proteome</keyword>
<dbReference type="Proteomes" id="UP001153678">
    <property type="component" value="Unassembled WGS sequence"/>
</dbReference>
<accession>A0A9W4SVJ2</accession>
<evidence type="ECO:0000313" key="1">
    <source>
        <dbReference type="EMBL" id="CAI2183106.1"/>
    </source>
</evidence>
<gene>
    <name evidence="1" type="ORF">FWILDA_LOCUS10913</name>
</gene>
<protein>
    <submittedName>
        <fullName evidence="1">9325_t:CDS:1</fullName>
    </submittedName>
</protein>
<reference evidence="1" key="1">
    <citation type="submission" date="2022-08" db="EMBL/GenBank/DDBJ databases">
        <authorList>
            <person name="Kallberg Y."/>
            <person name="Tangrot J."/>
            <person name="Rosling A."/>
        </authorList>
    </citation>
    <scope>NUCLEOTIDE SEQUENCE</scope>
    <source>
        <strain evidence="1">Wild A</strain>
    </source>
</reference>
<name>A0A9W4SVJ2_9GLOM</name>
<dbReference type="OrthoDB" id="2311426at2759"/>
<proteinExistence type="predicted"/>
<organism evidence="1 2">
    <name type="scientific">Funneliformis geosporum</name>
    <dbReference type="NCBI Taxonomy" id="1117311"/>
    <lineage>
        <taxon>Eukaryota</taxon>
        <taxon>Fungi</taxon>
        <taxon>Fungi incertae sedis</taxon>
        <taxon>Mucoromycota</taxon>
        <taxon>Glomeromycotina</taxon>
        <taxon>Glomeromycetes</taxon>
        <taxon>Glomerales</taxon>
        <taxon>Glomeraceae</taxon>
        <taxon>Funneliformis</taxon>
    </lineage>
</organism>
<comment type="caution">
    <text evidence="1">The sequence shown here is derived from an EMBL/GenBank/DDBJ whole genome shotgun (WGS) entry which is preliminary data.</text>
</comment>
<sequence length="66" mass="7774">MALKHFYMRNIYGANKNIDKLVAEDLHKSYSANHWKVIRELFQILGFTGIDDKHILYSNMISEAFI</sequence>
<evidence type="ECO:0000313" key="2">
    <source>
        <dbReference type="Proteomes" id="UP001153678"/>
    </source>
</evidence>
<dbReference type="AlphaFoldDB" id="A0A9W4SVJ2"/>